<comment type="caution">
    <text evidence="2">The sequence shown here is derived from an EMBL/GenBank/DDBJ whole genome shotgun (WGS) entry which is preliminary data.</text>
</comment>
<organism evidence="2 3">
    <name type="scientific">Platanthera zijinensis</name>
    <dbReference type="NCBI Taxonomy" id="2320716"/>
    <lineage>
        <taxon>Eukaryota</taxon>
        <taxon>Viridiplantae</taxon>
        <taxon>Streptophyta</taxon>
        <taxon>Embryophyta</taxon>
        <taxon>Tracheophyta</taxon>
        <taxon>Spermatophyta</taxon>
        <taxon>Magnoliopsida</taxon>
        <taxon>Liliopsida</taxon>
        <taxon>Asparagales</taxon>
        <taxon>Orchidaceae</taxon>
        <taxon>Orchidoideae</taxon>
        <taxon>Orchideae</taxon>
        <taxon>Orchidinae</taxon>
        <taxon>Platanthera</taxon>
    </lineage>
</organism>
<dbReference type="EMBL" id="JBBWWQ010000007">
    <property type="protein sequence ID" value="KAK8942877.1"/>
    <property type="molecule type" value="Genomic_DNA"/>
</dbReference>
<name>A0AAP0BL09_9ASPA</name>
<dbReference type="Proteomes" id="UP001418222">
    <property type="component" value="Unassembled WGS sequence"/>
</dbReference>
<keyword evidence="3" id="KW-1185">Reference proteome</keyword>
<protein>
    <submittedName>
        <fullName evidence="2">Uncharacterized protein</fullName>
    </submittedName>
</protein>
<dbReference type="AlphaFoldDB" id="A0AAP0BL09"/>
<feature type="coiled-coil region" evidence="1">
    <location>
        <begin position="225"/>
        <end position="262"/>
    </location>
</feature>
<keyword evidence="1" id="KW-0175">Coiled coil</keyword>
<accession>A0AAP0BL09</accession>
<proteinExistence type="predicted"/>
<evidence type="ECO:0000313" key="2">
    <source>
        <dbReference type="EMBL" id="KAK8942877.1"/>
    </source>
</evidence>
<evidence type="ECO:0000313" key="3">
    <source>
        <dbReference type="Proteomes" id="UP001418222"/>
    </source>
</evidence>
<sequence length="372" mass="41714">MGKEREFSPMLGFTEPRELANRLFSISLFIEEKHLLRCGISSDSVRTAGTPPTRDRKRKATTTIRFNKVIESHMASQDEVVPSGCRGETTSIEVDVQVLGCSAPRAPPPEAPAPSMVSKIGIRIDLVILDPILRYDPTNLKTIHPRISILIILAPRMSYSLKAMNDVIEAQAHIAVTWNDHYVSLKDGYLALQEKFQTAASSLASVREDYDRDVSRFRRIGSELKAELEETRASLEVEKSLVERTMQMLMNAYEEISRLETALGVSKAQVETLSSENHVSELKAVGLAEYMDSLDYMRDRCLIGEEVREEIWSKEVEPQMEDARELALRRGVSKAFRLVARSLKCDVSSLSFDDISDDESLSPDSDADVTDV</sequence>
<evidence type="ECO:0000256" key="1">
    <source>
        <dbReference type="SAM" id="Coils"/>
    </source>
</evidence>
<reference evidence="2 3" key="1">
    <citation type="journal article" date="2022" name="Nat. Plants">
        <title>Genomes of leafy and leafless Platanthera orchids illuminate the evolution of mycoheterotrophy.</title>
        <authorList>
            <person name="Li M.H."/>
            <person name="Liu K.W."/>
            <person name="Li Z."/>
            <person name="Lu H.C."/>
            <person name="Ye Q.L."/>
            <person name="Zhang D."/>
            <person name="Wang J.Y."/>
            <person name="Li Y.F."/>
            <person name="Zhong Z.M."/>
            <person name="Liu X."/>
            <person name="Yu X."/>
            <person name="Liu D.K."/>
            <person name="Tu X.D."/>
            <person name="Liu B."/>
            <person name="Hao Y."/>
            <person name="Liao X.Y."/>
            <person name="Jiang Y.T."/>
            <person name="Sun W.H."/>
            <person name="Chen J."/>
            <person name="Chen Y.Q."/>
            <person name="Ai Y."/>
            <person name="Zhai J.W."/>
            <person name="Wu S.S."/>
            <person name="Zhou Z."/>
            <person name="Hsiao Y.Y."/>
            <person name="Wu W.L."/>
            <person name="Chen Y.Y."/>
            <person name="Lin Y.F."/>
            <person name="Hsu J.L."/>
            <person name="Li C.Y."/>
            <person name="Wang Z.W."/>
            <person name="Zhao X."/>
            <person name="Zhong W.Y."/>
            <person name="Ma X.K."/>
            <person name="Ma L."/>
            <person name="Huang J."/>
            <person name="Chen G.Z."/>
            <person name="Huang M.Z."/>
            <person name="Huang L."/>
            <person name="Peng D.H."/>
            <person name="Luo Y.B."/>
            <person name="Zou S.Q."/>
            <person name="Chen S.P."/>
            <person name="Lan S."/>
            <person name="Tsai W.C."/>
            <person name="Van de Peer Y."/>
            <person name="Liu Z.J."/>
        </authorList>
    </citation>
    <scope>NUCLEOTIDE SEQUENCE [LARGE SCALE GENOMIC DNA]</scope>
    <source>
        <strain evidence="2">Lor287</strain>
    </source>
</reference>
<gene>
    <name evidence="2" type="ORF">KSP39_PZI009131</name>
</gene>